<evidence type="ECO:0000313" key="4">
    <source>
        <dbReference type="Proteomes" id="UP000428333"/>
    </source>
</evidence>
<feature type="domain" description="Alcohol dehydrogenase-like N-terminal" evidence="2">
    <location>
        <begin position="44"/>
        <end position="106"/>
    </location>
</feature>
<comment type="caution">
    <text evidence="3">The sequence shown here is derived from an EMBL/GenBank/DDBJ whole genome shotgun (WGS) entry which is preliminary data.</text>
</comment>
<gene>
    <name evidence="3" type="ORF">C3L33_07255</name>
</gene>
<accession>A0A6A4LSH5</accession>
<dbReference type="PANTHER" id="PTHR44013">
    <property type="entry name" value="ZINC-TYPE ALCOHOL DEHYDROGENASE-LIKE PROTEIN C16A3.02C"/>
    <property type="match status" value="1"/>
</dbReference>
<dbReference type="InterPro" id="IPR013154">
    <property type="entry name" value="ADH-like_N"/>
</dbReference>
<feature type="repeat" description="PPR" evidence="1">
    <location>
        <begin position="154"/>
        <end position="186"/>
    </location>
</feature>
<dbReference type="PROSITE" id="PS51375">
    <property type="entry name" value="PPR"/>
    <property type="match status" value="1"/>
</dbReference>
<reference evidence="3 4" key="1">
    <citation type="journal article" date="2019" name="Genome Biol. Evol.">
        <title>The Rhododendron genome and chromosomal organization provide insight into shared whole-genome duplications across the heath family (Ericaceae).</title>
        <authorList>
            <person name="Soza V.L."/>
            <person name="Lindsley D."/>
            <person name="Waalkes A."/>
            <person name="Ramage E."/>
            <person name="Patwardhan R.P."/>
            <person name="Burton J.N."/>
            <person name="Adey A."/>
            <person name="Kumar A."/>
            <person name="Qiu R."/>
            <person name="Shendure J."/>
            <person name="Hall B."/>
        </authorList>
    </citation>
    <scope>NUCLEOTIDE SEQUENCE [LARGE SCALE GENOMIC DNA]</scope>
    <source>
        <strain evidence="3">RSF 1966-606</strain>
    </source>
</reference>
<protein>
    <recommendedName>
        <fullName evidence="2">Alcohol dehydrogenase-like N-terminal domain-containing protein</fullName>
    </recommendedName>
</protein>
<evidence type="ECO:0000259" key="2">
    <source>
        <dbReference type="Pfam" id="PF08240"/>
    </source>
</evidence>
<organism evidence="3 4">
    <name type="scientific">Rhododendron williamsianum</name>
    <dbReference type="NCBI Taxonomy" id="262921"/>
    <lineage>
        <taxon>Eukaryota</taxon>
        <taxon>Viridiplantae</taxon>
        <taxon>Streptophyta</taxon>
        <taxon>Embryophyta</taxon>
        <taxon>Tracheophyta</taxon>
        <taxon>Spermatophyta</taxon>
        <taxon>Magnoliopsida</taxon>
        <taxon>eudicotyledons</taxon>
        <taxon>Gunneridae</taxon>
        <taxon>Pentapetalae</taxon>
        <taxon>asterids</taxon>
        <taxon>Ericales</taxon>
        <taxon>Ericaceae</taxon>
        <taxon>Ericoideae</taxon>
        <taxon>Rhodoreae</taxon>
        <taxon>Rhododendron</taxon>
    </lineage>
</organism>
<dbReference type="SUPFAM" id="SSF50129">
    <property type="entry name" value="GroES-like"/>
    <property type="match status" value="1"/>
</dbReference>
<dbReference type="OrthoDB" id="48317at2759"/>
<dbReference type="Pfam" id="PF13602">
    <property type="entry name" value="ADH_zinc_N_2"/>
    <property type="match status" value="1"/>
</dbReference>
<evidence type="ECO:0000256" key="1">
    <source>
        <dbReference type="PROSITE-ProRule" id="PRU00708"/>
    </source>
</evidence>
<proteinExistence type="predicted"/>
<evidence type="ECO:0000313" key="3">
    <source>
        <dbReference type="EMBL" id="KAE9460895.1"/>
    </source>
</evidence>
<dbReference type="Pfam" id="PF08240">
    <property type="entry name" value="ADH_N"/>
    <property type="match status" value="1"/>
</dbReference>
<dbReference type="PANTHER" id="PTHR44013:SF6">
    <property type="entry name" value="OS04G0359100 PROTEIN"/>
    <property type="match status" value="1"/>
</dbReference>
<sequence length="186" mass="20435">MGRPPEHFMGYVHLYSIRVLDIMSEQDGCNSNGHVEVTAPAPKKDEVLIKVEAASLNPADWKLQKGMLRPILPSKFPFIPVSDVAGEVVEVGFGVKKFKPGDKVVAYLGLSLVKEGKLKTVIDSKHPLSEAEEAWVKSIDGHATGKIIDRCNPNGVTYALPVHGLCEAWEIEEAFRLKEEISEKGC</sequence>
<keyword evidence="4" id="KW-1185">Reference proteome</keyword>
<dbReference type="Gene3D" id="3.90.180.10">
    <property type="entry name" value="Medium-chain alcohol dehydrogenases, catalytic domain"/>
    <property type="match status" value="2"/>
</dbReference>
<feature type="non-terminal residue" evidence="3">
    <location>
        <position position="1"/>
    </location>
</feature>
<dbReference type="EMBL" id="QEFC01000997">
    <property type="protein sequence ID" value="KAE9460895.1"/>
    <property type="molecule type" value="Genomic_DNA"/>
</dbReference>
<dbReference type="InterPro" id="IPR011032">
    <property type="entry name" value="GroES-like_sf"/>
</dbReference>
<dbReference type="InterPro" id="IPR052733">
    <property type="entry name" value="Chloroplast_QOR"/>
</dbReference>
<dbReference type="InterPro" id="IPR002885">
    <property type="entry name" value="PPR_rpt"/>
</dbReference>
<dbReference type="AlphaFoldDB" id="A0A6A4LSH5"/>
<name>A0A6A4LSH5_9ERIC</name>
<dbReference type="Proteomes" id="UP000428333">
    <property type="component" value="Linkage Group LG04"/>
</dbReference>